<dbReference type="GO" id="GO:0006355">
    <property type="term" value="P:regulation of DNA-templated transcription"/>
    <property type="evidence" value="ECO:0007669"/>
    <property type="project" value="InterPro"/>
</dbReference>
<feature type="domain" description="GATA-type" evidence="6">
    <location>
        <begin position="110"/>
        <end position="145"/>
    </location>
</feature>
<evidence type="ECO:0000256" key="2">
    <source>
        <dbReference type="ARBA" id="ARBA00022771"/>
    </source>
</evidence>
<dbReference type="InterPro" id="IPR051140">
    <property type="entry name" value="GATA_TF"/>
</dbReference>
<feature type="compositionally biased region" description="Polar residues" evidence="5">
    <location>
        <begin position="90"/>
        <end position="100"/>
    </location>
</feature>
<dbReference type="InterPro" id="IPR000679">
    <property type="entry name" value="Znf_GATA"/>
</dbReference>
<dbReference type="GO" id="GO:0043565">
    <property type="term" value="F:sequence-specific DNA binding"/>
    <property type="evidence" value="ECO:0007669"/>
    <property type="project" value="InterPro"/>
</dbReference>
<dbReference type="InParanoid" id="S2JKY7"/>
<keyword evidence="3" id="KW-0862">Zinc</keyword>
<dbReference type="eggNOG" id="KOG1601">
    <property type="taxonomic scope" value="Eukaryota"/>
</dbReference>
<keyword evidence="8" id="KW-1185">Reference proteome</keyword>
<accession>S2JKY7</accession>
<dbReference type="STRING" id="1220926.S2JKY7"/>
<feature type="compositionally biased region" description="Basic and acidic residues" evidence="5">
    <location>
        <begin position="35"/>
        <end position="45"/>
    </location>
</feature>
<keyword evidence="1" id="KW-0479">Metal-binding</keyword>
<dbReference type="SUPFAM" id="SSF57716">
    <property type="entry name" value="Glucocorticoid receptor-like (DNA-binding domain)"/>
    <property type="match status" value="1"/>
</dbReference>
<feature type="region of interest" description="Disordered" evidence="5">
    <location>
        <begin position="35"/>
        <end position="109"/>
    </location>
</feature>
<keyword evidence="2 4" id="KW-0863">Zinc-finger</keyword>
<dbReference type="PANTHER" id="PTHR45658:SF122">
    <property type="entry name" value="GATA ZINC FINGER DOMAIN-CONTAINING PROTEIN 6"/>
    <property type="match status" value="1"/>
</dbReference>
<dbReference type="PROSITE" id="PS00344">
    <property type="entry name" value="GATA_ZN_FINGER_1"/>
    <property type="match status" value="1"/>
</dbReference>
<feature type="compositionally biased region" description="Basic and acidic residues" evidence="5">
    <location>
        <begin position="76"/>
        <end position="87"/>
    </location>
</feature>
<evidence type="ECO:0000256" key="4">
    <source>
        <dbReference type="PROSITE-ProRule" id="PRU00094"/>
    </source>
</evidence>
<evidence type="ECO:0000256" key="3">
    <source>
        <dbReference type="ARBA" id="ARBA00022833"/>
    </source>
</evidence>
<evidence type="ECO:0000313" key="8">
    <source>
        <dbReference type="Proteomes" id="UP000014254"/>
    </source>
</evidence>
<dbReference type="VEuPathDB" id="FungiDB:HMPREF1544_02529"/>
<feature type="region of interest" description="Disordered" evidence="5">
    <location>
        <begin position="292"/>
        <end position="335"/>
    </location>
</feature>
<dbReference type="SMART" id="SM00401">
    <property type="entry name" value="ZnF_GATA"/>
    <property type="match status" value="1"/>
</dbReference>
<dbReference type="OrthoDB" id="2162994at2759"/>
<dbReference type="InterPro" id="IPR013088">
    <property type="entry name" value="Znf_NHR/GATA"/>
</dbReference>
<dbReference type="Pfam" id="PF00320">
    <property type="entry name" value="GATA"/>
    <property type="match status" value="1"/>
</dbReference>
<dbReference type="AlphaFoldDB" id="S2JKY7"/>
<evidence type="ECO:0000259" key="6">
    <source>
        <dbReference type="PROSITE" id="PS50114"/>
    </source>
</evidence>
<protein>
    <recommendedName>
        <fullName evidence="6">GATA-type domain-containing protein</fullName>
    </recommendedName>
</protein>
<dbReference type="GO" id="GO:0008270">
    <property type="term" value="F:zinc ion binding"/>
    <property type="evidence" value="ECO:0007669"/>
    <property type="project" value="UniProtKB-KW"/>
</dbReference>
<dbReference type="PANTHER" id="PTHR45658">
    <property type="entry name" value="GATA TRANSCRIPTION FACTOR"/>
    <property type="match status" value="1"/>
</dbReference>
<feature type="compositionally biased region" description="Acidic residues" evidence="5">
    <location>
        <begin position="47"/>
        <end position="69"/>
    </location>
</feature>
<evidence type="ECO:0000256" key="5">
    <source>
        <dbReference type="SAM" id="MobiDB-lite"/>
    </source>
</evidence>
<dbReference type="Gene3D" id="3.30.50.10">
    <property type="entry name" value="Erythroid Transcription Factor GATA-1, subunit A"/>
    <property type="match status" value="1"/>
</dbReference>
<reference evidence="8" key="1">
    <citation type="submission" date="2013-05" db="EMBL/GenBank/DDBJ databases">
        <title>The Genome sequence of Mucor circinelloides f. circinelloides 1006PhL.</title>
        <authorList>
            <consortium name="The Broad Institute Genomics Platform"/>
            <person name="Cuomo C."/>
            <person name="Earl A."/>
            <person name="Findley K."/>
            <person name="Lee S.C."/>
            <person name="Walker B."/>
            <person name="Young S."/>
            <person name="Zeng Q."/>
            <person name="Gargeya S."/>
            <person name="Fitzgerald M."/>
            <person name="Haas B."/>
            <person name="Abouelleil A."/>
            <person name="Allen A.W."/>
            <person name="Alvarado L."/>
            <person name="Arachchi H.M."/>
            <person name="Berlin A.M."/>
            <person name="Chapman S.B."/>
            <person name="Gainer-Dewar J."/>
            <person name="Goldberg J."/>
            <person name="Griggs A."/>
            <person name="Gujja S."/>
            <person name="Hansen M."/>
            <person name="Howarth C."/>
            <person name="Imamovic A."/>
            <person name="Ireland A."/>
            <person name="Larimer J."/>
            <person name="McCowan C."/>
            <person name="Murphy C."/>
            <person name="Pearson M."/>
            <person name="Poon T.W."/>
            <person name="Priest M."/>
            <person name="Roberts A."/>
            <person name="Saif S."/>
            <person name="Shea T."/>
            <person name="Sisk P."/>
            <person name="Sykes S."/>
            <person name="Wortman J."/>
            <person name="Nusbaum C."/>
            <person name="Birren B."/>
        </authorList>
    </citation>
    <scope>NUCLEOTIDE SEQUENCE [LARGE SCALE GENOMIC DNA]</scope>
    <source>
        <strain evidence="8">1006PhL</strain>
    </source>
</reference>
<feature type="compositionally biased region" description="Low complexity" evidence="5">
    <location>
        <begin position="297"/>
        <end position="319"/>
    </location>
</feature>
<evidence type="ECO:0000256" key="1">
    <source>
        <dbReference type="ARBA" id="ARBA00022723"/>
    </source>
</evidence>
<name>S2JKY7_MUCC1</name>
<dbReference type="OMA" id="PLRIHQW"/>
<dbReference type="PROSITE" id="PS50114">
    <property type="entry name" value="GATA_ZN_FINGER_2"/>
    <property type="match status" value="1"/>
</dbReference>
<dbReference type="CDD" id="cd00202">
    <property type="entry name" value="ZnF_GATA"/>
    <property type="match status" value="1"/>
</dbReference>
<proteinExistence type="predicted"/>
<gene>
    <name evidence="7" type="ORF">HMPREF1544_02529</name>
</gene>
<evidence type="ECO:0000313" key="7">
    <source>
        <dbReference type="EMBL" id="EPB90619.1"/>
    </source>
</evidence>
<sequence>MSGIEREIMIDNLSESAKQTFRDIQSTEKYICKEKNMFNKRRNLDQSEYDGEDDDDDDDDEDDDDEQNEDLPTKTVNKDHAEYELIRQARNLQNSNSQSRPKYRRRNRRNMIGQKCHSCGTTETPEWRRGPDGARTLCNACGLHYSKLLKKGSIGVQTQNYLLIGGSPRVSSTSTALQAQSIRNSSANIKAIEAAASATSPVNYPFVLMDPKYLDRRVSPLKLDSNTAIISTSNQRSYYTPSALPSLQPSPQQQLPSLSSTLAANNDSKFVNINQPEKVSLPSMNELQRTMSDSQHNSNYTSAATTTSNTSDGANDNSTMNSIAPLRIHQWKQNE</sequence>
<dbReference type="EMBL" id="KE123918">
    <property type="protein sequence ID" value="EPB90619.1"/>
    <property type="molecule type" value="Genomic_DNA"/>
</dbReference>
<organism evidence="7 8">
    <name type="scientific">Mucor circinelloides f. circinelloides (strain 1006PhL)</name>
    <name type="common">Mucormycosis agent</name>
    <name type="synonym">Calyptromyces circinelloides</name>
    <dbReference type="NCBI Taxonomy" id="1220926"/>
    <lineage>
        <taxon>Eukaryota</taxon>
        <taxon>Fungi</taxon>
        <taxon>Fungi incertae sedis</taxon>
        <taxon>Mucoromycota</taxon>
        <taxon>Mucoromycotina</taxon>
        <taxon>Mucoromycetes</taxon>
        <taxon>Mucorales</taxon>
        <taxon>Mucorineae</taxon>
        <taxon>Mucoraceae</taxon>
        <taxon>Mucor</taxon>
    </lineage>
</organism>
<dbReference type="Proteomes" id="UP000014254">
    <property type="component" value="Unassembled WGS sequence"/>
</dbReference>